<feature type="domain" description="F-box" evidence="1">
    <location>
        <begin position="156"/>
        <end position="199"/>
    </location>
</feature>
<protein>
    <recommendedName>
        <fullName evidence="1">F-box domain-containing protein</fullName>
    </recommendedName>
</protein>
<dbReference type="InterPro" id="IPR056021">
    <property type="entry name" value="DUF7600"/>
</dbReference>
<evidence type="ECO:0000313" key="2">
    <source>
        <dbReference type="EMBL" id="KAE8384975.1"/>
    </source>
</evidence>
<dbReference type="Proteomes" id="UP000326877">
    <property type="component" value="Unassembled WGS sequence"/>
</dbReference>
<proteinExistence type="predicted"/>
<accession>A0A5N7BT12</accession>
<dbReference type="AlphaFoldDB" id="A0A5N7BT12"/>
<reference evidence="2" key="1">
    <citation type="submission" date="2019-04" db="EMBL/GenBank/DDBJ databases">
        <title>Friends and foes A comparative genomics studyof 23 Aspergillus species from section Flavi.</title>
        <authorList>
            <consortium name="DOE Joint Genome Institute"/>
            <person name="Kjaerbolling I."/>
            <person name="Vesth T."/>
            <person name="Frisvad J.C."/>
            <person name="Nybo J.L."/>
            <person name="Theobald S."/>
            <person name="Kildgaard S."/>
            <person name="Isbrandt T."/>
            <person name="Kuo A."/>
            <person name="Sato A."/>
            <person name="Lyhne E.K."/>
            <person name="Kogle M.E."/>
            <person name="Wiebenga A."/>
            <person name="Kun R.S."/>
            <person name="Lubbers R.J."/>
            <person name="Makela M.R."/>
            <person name="Barry K."/>
            <person name="Chovatia M."/>
            <person name="Clum A."/>
            <person name="Daum C."/>
            <person name="Haridas S."/>
            <person name="He G."/>
            <person name="LaButti K."/>
            <person name="Lipzen A."/>
            <person name="Mondo S."/>
            <person name="Riley R."/>
            <person name="Salamov A."/>
            <person name="Simmons B.A."/>
            <person name="Magnuson J.K."/>
            <person name="Henrissat B."/>
            <person name="Mortensen U.H."/>
            <person name="Larsen T.O."/>
            <person name="Devries R.P."/>
            <person name="Grigoriev I.V."/>
            <person name="Machida M."/>
            <person name="Baker S.E."/>
            <person name="Andersen M.R."/>
        </authorList>
    </citation>
    <scope>NUCLEOTIDE SEQUENCE [LARGE SCALE GENOMIC DNA]</scope>
    <source>
        <strain evidence="2">IBT 14317</strain>
    </source>
</reference>
<dbReference type="InterPro" id="IPR001810">
    <property type="entry name" value="F-box_dom"/>
</dbReference>
<gene>
    <name evidence="2" type="ORF">BDV23DRAFT_191142</name>
</gene>
<sequence length="586" mass="66569">MESSRQCVICSGGICQADWTKDFNTVFLEGNHIELGFLRFNKNVSLQESRSLTTHDKRTQIRLNPSPYFTSVEVFLIHTSCYHLLCEFAGSKIRSHQVFKLCQAIQPDRERNFGHDLKINSSICPDPFISIRPQKCLPQSEETVLLLQPATARCCVPFLLRLPSEVLTIIFEHLSPSDLVRFFCTSKEALSYANLFCRTNPFHFYRCSANTAGIKEDKRILMIAFSAWARLCELDRRWEIVRRVAGIAKLVPFLSDKSSALSTFDPRAPLRVVNHQFGLCENLLDIPDRASTIEVCSIRLDGKCYVCGIGFVSRESRLFFGNRTESLCQIDVSNTTIETIELAVDALGIRSIKFGISPWLFGDPAFNCCWGGISLRRNRTRIRIIRDALKLRDLSWHQMTPPSFEETILMKDKHPSLSSHWFIAEEHYVQQHPERERELVDRFGKFPVEALRFERDLQAIQIYGTGGLNGILGLSVQILSRTYCVGACHIVPASITLHAPHEILTEIDVRASELYPLAVTFRTNYNRELSSEPNGLLELGVRYSIRTLRPPQGYRITGLFFRLEGLTIDSIGLILGSSQNTQAIAI</sequence>
<dbReference type="SUPFAM" id="SSF81383">
    <property type="entry name" value="F-box domain"/>
    <property type="match status" value="1"/>
</dbReference>
<dbReference type="Pfam" id="PF24539">
    <property type="entry name" value="DUF7600"/>
    <property type="match status" value="1"/>
</dbReference>
<dbReference type="InterPro" id="IPR036047">
    <property type="entry name" value="F-box-like_dom_sf"/>
</dbReference>
<dbReference type="EMBL" id="ML735349">
    <property type="protein sequence ID" value="KAE8384975.1"/>
    <property type="molecule type" value="Genomic_DNA"/>
</dbReference>
<organism evidence="2">
    <name type="scientific">Petromyces alliaceus</name>
    <name type="common">Aspergillus alliaceus</name>
    <dbReference type="NCBI Taxonomy" id="209559"/>
    <lineage>
        <taxon>Eukaryota</taxon>
        <taxon>Fungi</taxon>
        <taxon>Dikarya</taxon>
        <taxon>Ascomycota</taxon>
        <taxon>Pezizomycotina</taxon>
        <taxon>Eurotiomycetes</taxon>
        <taxon>Eurotiomycetidae</taxon>
        <taxon>Eurotiales</taxon>
        <taxon>Aspergillaceae</taxon>
        <taxon>Aspergillus</taxon>
        <taxon>Aspergillus subgen. Circumdati</taxon>
    </lineage>
</organism>
<name>A0A5N7BT12_PETAA</name>
<dbReference type="PROSITE" id="PS50181">
    <property type="entry name" value="FBOX"/>
    <property type="match status" value="1"/>
</dbReference>
<dbReference type="Pfam" id="PF00646">
    <property type="entry name" value="F-box"/>
    <property type="match status" value="1"/>
</dbReference>
<dbReference type="OrthoDB" id="4507445at2759"/>
<dbReference type="CDD" id="cd09917">
    <property type="entry name" value="F-box_SF"/>
    <property type="match status" value="1"/>
</dbReference>
<evidence type="ECO:0000259" key="1">
    <source>
        <dbReference type="PROSITE" id="PS50181"/>
    </source>
</evidence>